<gene>
    <name evidence="3" type="ORF">A2W05_00260</name>
</gene>
<protein>
    <recommendedName>
        <fullName evidence="5">15,16-dihydrobiliverdin:ferredoxin oxidoreductase</fullName>
    </recommendedName>
</protein>
<dbReference type="EMBL" id="MGDE01000244">
    <property type="protein sequence ID" value="OGL43018.1"/>
    <property type="molecule type" value="Genomic_DNA"/>
</dbReference>
<comment type="similarity">
    <text evidence="1">Belongs to the HY2 family.</text>
</comment>
<organism evidence="3 4">
    <name type="scientific">Candidatus Schekmanbacteria bacterium RBG_16_38_10</name>
    <dbReference type="NCBI Taxonomy" id="1817879"/>
    <lineage>
        <taxon>Bacteria</taxon>
        <taxon>Candidatus Schekmaniibacteriota</taxon>
    </lineage>
</organism>
<accession>A0A1F7RPE7</accession>
<evidence type="ECO:0000256" key="2">
    <source>
        <dbReference type="ARBA" id="ARBA00023002"/>
    </source>
</evidence>
<dbReference type="InterPro" id="IPR009249">
    <property type="entry name" value="Ferredoxin-dep_bilin_Rdtase"/>
</dbReference>
<evidence type="ECO:0000313" key="4">
    <source>
        <dbReference type="Proteomes" id="UP000178797"/>
    </source>
</evidence>
<evidence type="ECO:0000313" key="3">
    <source>
        <dbReference type="EMBL" id="OGL43018.1"/>
    </source>
</evidence>
<dbReference type="PANTHER" id="PTHR34557:SF1">
    <property type="entry name" value="PHYTOCHROMOBILIN:FERREDOXIN OXIDOREDUCTASE, CHLOROPLASTIC"/>
    <property type="match status" value="1"/>
</dbReference>
<evidence type="ECO:0008006" key="5">
    <source>
        <dbReference type="Google" id="ProtNLM"/>
    </source>
</evidence>
<dbReference type="Gene3D" id="3.40.1500.20">
    <property type="match status" value="1"/>
</dbReference>
<dbReference type="Proteomes" id="UP000178797">
    <property type="component" value="Unassembled WGS sequence"/>
</dbReference>
<proteinExistence type="inferred from homology"/>
<dbReference type="GO" id="GO:0050897">
    <property type="term" value="F:cobalt ion binding"/>
    <property type="evidence" value="ECO:0007669"/>
    <property type="project" value="InterPro"/>
</dbReference>
<comment type="caution">
    <text evidence="3">The sequence shown here is derived from an EMBL/GenBank/DDBJ whole genome shotgun (WGS) entry which is preliminary data.</text>
</comment>
<dbReference type="GO" id="GO:0010024">
    <property type="term" value="P:phytochromobilin biosynthetic process"/>
    <property type="evidence" value="ECO:0007669"/>
    <property type="project" value="InterPro"/>
</dbReference>
<dbReference type="Pfam" id="PF05996">
    <property type="entry name" value="Fe_bilin_red"/>
    <property type="match status" value="1"/>
</dbReference>
<dbReference type="GO" id="GO:0016636">
    <property type="term" value="F:oxidoreductase activity, acting on the CH-CH group of donors, iron-sulfur protein as acceptor"/>
    <property type="evidence" value="ECO:0007669"/>
    <property type="project" value="InterPro"/>
</dbReference>
<evidence type="ECO:0000256" key="1">
    <source>
        <dbReference type="ARBA" id="ARBA00006908"/>
    </source>
</evidence>
<dbReference type="AlphaFoldDB" id="A0A1F7RPE7"/>
<name>A0A1F7RPE7_9BACT</name>
<sequence length="236" mass="28267">MPLEAKLRLNEITKSYLEKNFNLIEDPLPEDIKYKKVEKEGKITEAKHWEYHTDKFFKIKFSEINAEDRIYIRTCVIAPNDDYDFPIFSYDNSEARKYIFFIFDTHPLMRTPDYMKKYIDPVRKFHEESLKIPFVEGAKQTMVDWAKEYESGAGIYLRYSKEYEEKVESIFKGYLEFYVNTVKEAKKISSPAVKEELIKFKNSFRQIYKEKDPGFGPMKALFGEEWAKKSFENFPF</sequence>
<dbReference type="PANTHER" id="PTHR34557">
    <property type="entry name" value="PHYTOCHROMOBILIN:FERREDOXIN OXIDOREDUCTASE, CHLOROPLASTIC"/>
    <property type="match status" value="1"/>
</dbReference>
<reference evidence="3 4" key="1">
    <citation type="journal article" date="2016" name="Nat. Commun.">
        <title>Thousands of microbial genomes shed light on interconnected biogeochemical processes in an aquifer system.</title>
        <authorList>
            <person name="Anantharaman K."/>
            <person name="Brown C.T."/>
            <person name="Hug L.A."/>
            <person name="Sharon I."/>
            <person name="Castelle C.J."/>
            <person name="Probst A.J."/>
            <person name="Thomas B.C."/>
            <person name="Singh A."/>
            <person name="Wilkins M.J."/>
            <person name="Karaoz U."/>
            <person name="Brodie E.L."/>
            <person name="Williams K.H."/>
            <person name="Hubbard S.S."/>
            <person name="Banfield J.F."/>
        </authorList>
    </citation>
    <scope>NUCLEOTIDE SEQUENCE [LARGE SCALE GENOMIC DNA]</scope>
</reference>
<keyword evidence="2" id="KW-0560">Oxidoreductase</keyword>